<proteinExistence type="predicted"/>
<name>A0A2P2PTI5_RHIMU</name>
<keyword evidence="1" id="KW-0732">Signal</keyword>
<evidence type="ECO:0000313" key="2">
    <source>
        <dbReference type="EMBL" id="MBX58058.1"/>
    </source>
</evidence>
<protein>
    <submittedName>
        <fullName evidence="2">Uncharacterized protein</fullName>
    </submittedName>
</protein>
<dbReference type="AlphaFoldDB" id="A0A2P2PTI5"/>
<accession>A0A2P2PTI5</accession>
<reference evidence="2" key="1">
    <citation type="submission" date="2018-02" db="EMBL/GenBank/DDBJ databases">
        <title>Rhizophora mucronata_Transcriptome.</title>
        <authorList>
            <person name="Meera S.P."/>
            <person name="Sreeshan A."/>
            <person name="Augustine A."/>
        </authorList>
    </citation>
    <scope>NUCLEOTIDE SEQUENCE</scope>
    <source>
        <tissue evidence="2">Leaf</tissue>
    </source>
</reference>
<feature type="chain" id="PRO_5015131805" evidence="1">
    <location>
        <begin position="29"/>
        <end position="65"/>
    </location>
</feature>
<sequence length="65" mass="7768">MGAEFCQSLLRKFLILIDIFLFLRIAVERSISDTCIYLMAWMICRCKILPPSFSIRLLRECRFYV</sequence>
<dbReference type="EMBL" id="GGEC01077574">
    <property type="protein sequence ID" value="MBX58058.1"/>
    <property type="molecule type" value="Transcribed_RNA"/>
</dbReference>
<feature type="signal peptide" evidence="1">
    <location>
        <begin position="1"/>
        <end position="28"/>
    </location>
</feature>
<organism evidence="2">
    <name type="scientific">Rhizophora mucronata</name>
    <name type="common">Asiatic mangrove</name>
    <dbReference type="NCBI Taxonomy" id="61149"/>
    <lineage>
        <taxon>Eukaryota</taxon>
        <taxon>Viridiplantae</taxon>
        <taxon>Streptophyta</taxon>
        <taxon>Embryophyta</taxon>
        <taxon>Tracheophyta</taxon>
        <taxon>Spermatophyta</taxon>
        <taxon>Magnoliopsida</taxon>
        <taxon>eudicotyledons</taxon>
        <taxon>Gunneridae</taxon>
        <taxon>Pentapetalae</taxon>
        <taxon>rosids</taxon>
        <taxon>fabids</taxon>
        <taxon>Malpighiales</taxon>
        <taxon>Rhizophoraceae</taxon>
        <taxon>Rhizophora</taxon>
    </lineage>
</organism>
<evidence type="ECO:0000256" key="1">
    <source>
        <dbReference type="SAM" id="SignalP"/>
    </source>
</evidence>